<dbReference type="eggNOG" id="ENOG502ZY99">
    <property type="taxonomic scope" value="Bacteria"/>
</dbReference>
<feature type="transmembrane region" description="Helical" evidence="1">
    <location>
        <begin position="144"/>
        <end position="163"/>
    </location>
</feature>
<feature type="transmembrane region" description="Helical" evidence="1">
    <location>
        <begin position="67"/>
        <end position="90"/>
    </location>
</feature>
<evidence type="ECO:0000313" key="2">
    <source>
        <dbReference type="EMBL" id="AFZ50524.1"/>
    </source>
</evidence>
<keyword evidence="1" id="KW-0472">Membrane</keyword>
<dbReference type="EMBL" id="CP003944">
    <property type="protein sequence ID" value="AFZ50524.1"/>
    <property type="molecule type" value="Genomic_DNA"/>
</dbReference>
<reference evidence="2" key="1">
    <citation type="submission" date="2012-04" db="EMBL/GenBank/DDBJ databases">
        <title>Finished genome of Dactylococcopsis salina PCC 8305.</title>
        <authorList>
            <consortium name="US DOE Joint Genome Institute"/>
            <person name="Gugger M."/>
            <person name="Coursin T."/>
            <person name="Rippka R."/>
            <person name="Tandeau De Marsac N."/>
            <person name="Huntemann M."/>
            <person name="Wei C.-L."/>
            <person name="Han J."/>
            <person name="Detter J.C."/>
            <person name="Han C."/>
            <person name="Tapia R."/>
            <person name="Daligault H."/>
            <person name="Chen A."/>
            <person name="Krypides N."/>
            <person name="Mavromatis K."/>
            <person name="Markowitz V."/>
            <person name="Szeto E."/>
            <person name="Ivanova N."/>
            <person name="Ovchinnikova G."/>
            <person name="Pagani I."/>
            <person name="Pati A."/>
            <person name="Goodwin L."/>
            <person name="Peters L."/>
            <person name="Pitluck S."/>
            <person name="Woyke T."/>
            <person name="Kerfeld C."/>
        </authorList>
    </citation>
    <scope>NUCLEOTIDE SEQUENCE [LARGE SCALE GENOMIC DNA]</scope>
    <source>
        <strain evidence="2">PCC 8305</strain>
    </source>
</reference>
<evidence type="ECO:0000256" key="1">
    <source>
        <dbReference type="SAM" id="Phobius"/>
    </source>
</evidence>
<dbReference type="RefSeq" id="WP_015229521.1">
    <property type="nucleotide sequence ID" value="NC_019780.1"/>
</dbReference>
<keyword evidence="1" id="KW-0812">Transmembrane</keyword>
<dbReference type="InterPro" id="IPR009631">
    <property type="entry name" value="CGLD27-like"/>
</dbReference>
<dbReference type="STRING" id="13035.Dacsa_1869"/>
<sequence length="167" mass="19579">MISQPCPVPPEQLPLNEYEKLKTDWPFRWVTFSRDCYIRKLLWTWGWGWVMAGPLTVGSFPLATHPYQFFLCGALGASLLVVFMVVRLYLGWSYVRNRLEKAAIPYEESGWYDGQTWEKPDSVLRRDRLVVSYQITPIFKRLQITALVLVILSAIDLLAWRLLTYFL</sequence>
<dbReference type="AlphaFoldDB" id="K9YUE4"/>
<evidence type="ECO:0000313" key="3">
    <source>
        <dbReference type="Proteomes" id="UP000010482"/>
    </source>
</evidence>
<name>K9YUE4_DACS8</name>
<dbReference type="Pfam" id="PF06799">
    <property type="entry name" value="CGLD27-like"/>
    <property type="match status" value="1"/>
</dbReference>
<feature type="transmembrane region" description="Helical" evidence="1">
    <location>
        <begin position="41"/>
        <end position="61"/>
    </location>
</feature>
<protein>
    <submittedName>
        <fullName evidence="2">Uncharacterized protein</fullName>
    </submittedName>
</protein>
<dbReference type="KEGG" id="dsl:Dacsa_1869"/>
<proteinExistence type="predicted"/>
<dbReference type="Proteomes" id="UP000010482">
    <property type="component" value="Chromosome"/>
</dbReference>
<dbReference type="PANTHER" id="PTHR34214">
    <property type="match status" value="1"/>
</dbReference>
<keyword evidence="1" id="KW-1133">Transmembrane helix</keyword>
<organism evidence="2 3">
    <name type="scientific">Dactylococcopsis salina (strain PCC 8305)</name>
    <name type="common">Myxobactron salinum</name>
    <dbReference type="NCBI Taxonomy" id="13035"/>
    <lineage>
        <taxon>Bacteria</taxon>
        <taxon>Bacillati</taxon>
        <taxon>Cyanobacteriota</taxon>
        <taxon>Cyanophyceae</taxon>
        <taxon>Nodosilineales</taxon>
        <taxon>Cymatolegaceae</taxon>
        <taxon>Dactylococcopsis</taxon>
    </lineage>
</organism>
<accession>K9YUE4</accession>
<dbReference type="PATRIC" id="fig|13035.3.peg.2124"/>
<dbReference type="OrthoDB" id="462081at2"/>
<keyword evidence="3" id="KW-1185">Reference proteome</keyword>
<gene>
    <name evidence="2" type="ORF">Dacsa_1869</name>
</gene>
<dbReference type="PANTHER" id="PTHR34214:SF3">
    <property type="entry name" value="PROTEIN CONSERVED IN THE GREEN LINEAGE AND DIATOMS 27, CHLOROPLASTIC"/>
    <property type="match status" value="1"/>
</dbReference>
<dbReference type="HOGENOM" id="CLU_081117_2_0_3"/>